<evidence type="ECO:0000259" key="22">
    <source>
        <dbReference type="Pfam" id="PF02896"/>
    </source>
</evidence>
<dbReference type="NCBIfam" id="TIGR01417">
    <property type="entry name" value="PTS_I_fam"/>
    <property type="match status" value="1"/>
</dbReference>
<evidence type="ECO:0000256" key="16">
    <source>
        <dbReference type="ARBA" id="ARBA00033235"/>
    </source>
</evidence>
<keyword evidence="13 17" id="KW-0479">Metal-binding</keyword>
<dbReference type="SUPFAM" id="SSF47831">
    <property type="entry name" value="Enzyme I of the PEP:sugar phosphotransferase system HPr-binding (sub)domain"/>
    <property type="match status" value="1"/>
</dbReference>
<feature type="domain" description="Phosphotransferase system enzyme I N-terminal" evidence="23">
    <location>
        <begin position="11"/>
        <end position="134"/>
    </location>
</feature>
<evidence type="ECO:0000259" key="21">
    <source>
        <dbReference type="Pfam" id="PF00391"/>
    </source>
</evidence>
<evidence type="ECO:0000256" key="5">
    <source>
        <dbReference type="ARBA" id="ARBA00007837"/>
    </source>
</evidence>
<dbReference type="InterPro" id="IPR018274">
    <property type="entry name" value="PEP_util_AS"/>
</dbReference>
<feature type="binding site" evidence="19">
    <location>
        <position position="477"/>
    </location>
    <ligand>
        <name>phosphoenolpyruvate</name>
        <dbReference type="ChEBI" id="CHEBI:58702"/>
    </ligand>
</feature>
<accession>A0A7X1E5Q9</accession>
<evidence type="ECO:0000256" key="2">
    <source>
        <dbReference type="ARBA" id="ARBA00001946"/>
    </source>
</evidence>
<name>A0A7X1E5Q9_9BACT</name>
<evidence type="ECO:0000256" key="11">
    <source>
        <dbReference type="ARBA" id="ARBA00022679"/>
    </source>
</evidence>
<feature type="binding site" evidence="19">
    <location>
        <position position="344"/>
    </location>
    <ligand>
        <name>phosphoenolpyruvate</name>
        <dbReference type="ChEBI" id="CHEBI:58702"/>
    </ligand>
</feature>
<evidence type="ECO:0000256" key="17">
    <source>
        <dbReference type="PIRNR" id="PIRNR000732"/>
    </source>
</evidence>
<dbReference type="GO" id="GO:0005737">
    <property type="term" value="C:cytoplasm"/>
    <property type="evidence" value="ECO:0007669"/>
    <property type="project" value="UniProtKB-SubCell"/>
</dbReference>
<dbReference type="Proteomes" id="UP000525652">
    <property type="component" value="Unassembled WGS sequence"/>
</dbReference>
<feature type="binding site" evidence="20">
    <location>
        <position position="467"/>
    </location>
    <ligand>
        <name>Mg(2+)</name>
        <dbReference type="ChEBI" id="CHEBI:18420"/>
    </ligand>
</feature>
<keyword evidence="12 17" id="KW-0598">Phosphotransferase system</keyword>
<dbReference type="RefSeq" id="WP_185694523.1">
    <property type="nucleotide sequence ID" value="NZ_JACHVA010000134.1"/>
</dbReference>
<evidence type="ECO:0000256" key="14">
    <source>
        <dbReference type="ARBA" id="ARBA00022777"/>
    </source>
</evidence>
<keyword evidence="10 17" id="KW-0762">Sugar transport</keyword>
<dbReference type="Pfam" id="PF00391">
    <property type="entry name" value="PEP-utilizers"/>
    <property type="match status" value="1"/>
</dbReference>
<dbReference type="Gene3D" id="3.20.20.60">
    <property type="entry name" value="Phosphoenolpyruvate-binding domains"/>
    <property type="match status" value="1"/>
</dbReference>
<feature type="active site" description="Tele-phosphohistidine intermediate" evidence="18">
    <location>
        <position position="200"/>
    </location>
</feature>
<dbReference type="GO" id="GO:0008965">
    <property type="term" value="F:phosphoenolpyruvate-protein phosphotransferase activity"/>
    <property type="evidence" value="ECO:0007669"/>
    <property type="project" value="UniProtKB-EC"/>
</dbReference>
<evidence type="ECO:0000256" key="3">
    <source>
        <dbReference type="ARBA" id="ARBA00002728"/>
    </source>
</evidence>
<dbReference type="InterPro" id="IPR036637">
    <property type="entry name" value="Phosphohistidine_dom_sf"/>
</dbReference>
<evidence type="ECO:0000256" key="13">
    <source>
        <dbReference type="ARBA" id="ARBA00022723"/>
    </source>
</evidence>
<dbReference type="EMBL" id="JACHVA010000134">
    <property type="protein sequence ID" value="MBC2603905.1"/>
    <property type="molecule type" value="Genomic_DNA"/>
</dbReference>
<dbReference type="PIRSF" id="PIRSF000732">
    <property type="entry name" value="PTS_enzyme_I"/>
    <property type="match status" value="1"/>
</dbReference>
<dbReference type="InterPro" id="IPR008279">
    <property type="entry name" value="PEP-util_enz_mobile_dom"/>
</dbReference>
<feature type="binding site" evidence="19">
    <location>
        <position position="307"/>
    </location>
    <ligand>
        <name>phosphoenolpyruvate</name>
        <dbReference type="ChEBI" id="CHEBI:58702"/>
    </ligand>
</feature>
<dbReference type="InterPro" id="IPR024692">
    <property type="entry name" value="PTS_EI"/>
</dbReference>
<dbReference type="Pfam" id="PF02896">
    <property type="entry name" value="PEP-utilizers_C"/>
    <property type="match status" value="1"/>
</dbReference>
<dbReference type="GO" id="GO:0046872">
    <property type="term" value="F:metal ion binding"/>
    <property type="evidence" value="ECO:0007669"/>
    <property type="project" value="UniProtKB-KW"/>
</dbReference>
<comment type="subcellular location">
    <subcellularLocation>
        <location evidence="4 17">Cytoplasm</location>
    </subcellularLocation>
</comment>
<evidence type="ECO:0000313" key="24">
    <source>
        <dbReference type="EMBL" id="MBC2603905.1"/>
    </source>
</evidence>
<comment type="catalytic activity">
    <reaction evidence="1 17">
        <text>L-histidyl-[protein] + phosphoenolpyruvate = N(pros)-phospho-L-histidyl-[protein] + pyruvate</text>
        <dbReference type="Rhea" id="RHEA:23880"/>
        <dbReference type="Rhea" id="RHEA-COMP:9745"/>
        <dbReference type="Rhea" id="RHEA-COMP:9746"/>
        <dbReference type="ChEBI" id="CHEBI:15361"/>
        <dbReference type="ChEBI" id="CHEBI:29979"/>
        <dbReference type="ChEBI" id="CHEBI:58702"/>
        <dbReference type="ChEBI" id="CHEBI:64837"/>
        <dbReference type="EC" id="2.7.3.9"/>
    </reaction>
</comment>
<dbReference type="InterPro" id="IPR050499">
    <property type="entry name" value="PEP-utilizing_PTS_enzyme"/>
</dbReference>
<proteinExistence type="inferred from homology"/>
<evidence type="ECO:0000256" key="10">
    <source>
        <dbReference type="ARBA" id="ARBA00022597"/>
    </source>
</evidence>
<feature type="binding site" evidence="20">
    <location>
        <position position="443"/>
    </location>
    <ligand>
        <name>Mg(2+)</name>
        <dbReference type="ChEBI" id="CHEBI:18420"/>
    </ligand>
</feature>
<dbReference type="InterPro" id="IPR036618">
    <property type="entry name" value="PtsI_HPr-bd_sf"/>
</dbReference>
<reference evidence="24 25" key="1">
    <citation type="submission" date="2020-07" db="EMBL/GenBank/DDBJ databases">
        <authorList>
            <person name="Feng X."/>
        </authorList>
    </citation>
    <scope>NUCLEOTIDE SEQUENCE [LARGE SCALE GENOMIC DNA]</scope>
    <source>
        <strain evidence="24 25">JCM14086</strain>
    </source>
</reference>
<dbReference type="GO" id="GO:0009401">
    <property type="term" value="P:phosphoenolpyruvate-dependent sugar phosphotransferase system"/>
    <property type="evidence" value="ECO:0007669"/>
    <property type="project" value="UniProtKB-KW"/>
</dbReference>
<keyword evidence="8 17" id="KW-0813">Transport</keyword>
<dbReference type="PROSITE" id="PS00370">
    <property type="entry name" value="PEP_ENZYMES_PHOS_SITE"/>
    <property type="match status" value="1"/>
</dbReference>
<feature type="active site" description="Proton donor" evidence="18">
    <location>
        <position position="514"/>
    </location>
</feature>
<evidence type="ECO:0000256" key="8">
    <source>
        <dbReference type="ARBA" id="ARBA00022448"/>
    </source>
</evidence>
<sequence>MSEENKEIILNGIPAAPGVVHGPAFVFQHQEVDVPVYRVPESKLENEKDRFEKALLQTRSQILRVRQEIARKIGESEAQIFDAHLLVLEDKALIDETISAVEDSGNNIEHCFALVARRYIDFFDSMEDEYLRERVADIRDVSKRVLSNLLGETSLGSMGTDALSEPHILVSNSINVSDVAQIKRERILGFVSESGGRTSHAVIMARSMKVPAVVGLENASELIEISDTVIVDGYDGLVIVNPTVDSLYRYGQISEKRDTIRKIYESKVALPSETVDGSKVKIMANIEEAGEIPSVLESRAEGVGLFRTEGIVLRERQALASEDLQFDQYQRVVEQLAPLPVVIRTLDIGGDKELPGNLFGREQNPFMGFRAIRYCLKNPEIFKEQLKAVLRAATYGKARLMYPMISGVRELLEANQLLEECKLELKERGEAYSEDIEVGSMIEIPSAAYTADVIAENCSFLSIGTNDLIQYMLAVDRVNDSIAHLYDPSHPGVLRTIKAVIDMAHEKNTPVAVCGEMASDPVYVPLLVGMGADELSMSPSLIPEVKFMIRHISMGSARDLTEEILSLKRPRQIFRRLREFYRGVMKDAVGEDFLP</sequence>
<dbReference type="Pfam" id="PF05524">
    <property type="entry name" value="PEP-utilisers_N"/>
    <property type="match status" value="1"/>
</dbReference>
<dbReference type="InterPro" id="IPR008731">
    <property type="entry name" value="PTS_EIN"/>
</dbReference>
<keyword evidence="24" id="KW-0670">Pyruvate</keyword>
<evidence type="ECO:0000256" key="1">
    <source>
        <dbReference type="ARBA" id="ARBA00000683"/>
    </source>
</evidence>
<feature type="domain" description="PEP-utilising enzyme C-terminal" evidence="22">
    <location>
        <begin position="267"/>
        <end position="553"/>
    </location>
</feature>
<dbReference type="PRINTS" id="PR01736">
    <property type="entry name" value="PHPHTRNFRASE"/>
</dbReference>
<keyword evidence="14 17" id="KW-0418">Kinase</keyword>
<feature type="binding site" evidence="19">
    <location>
        <begin position="466"/>
        <end position="467"/>
    </location>
    <ligand>
        <name>phosphoenolpyruvate</name>
        <dbReference type="ChEBI" id="CHEBI:58702"/>
    </ligand>
</feature>
<comment type="cofactor">
    <cofactor evidence="2 17 20">
        <name>Mg(2+)</name>
        <dbReference type="ChEBI" id="CHEBI:18420"/>
    </cofactor>
</comment>
<dbReference type="AlphaFoldDB" id="A0A7X1E5Q9"/>
<evidence type="ECO:0000256" key="19">
    <source>
        <dbReference type="PIRSR" id="PIRSR000732-2"/>
    </source>
</evidence>
<evidence type="ECO:0000256" key="6">
    <source>
        <dbReference type="ARBA" id="ARBA00012232"/>
    </source>
</evidence>
<feature type="domain" description="PEP-utilising enzyme mobile" evidence="21">
    <location>
        <begin position="164"/>
        <end position="236"/>
    </location>
</feature>
<keyword evidence="11 17" id="KW-0808">Transferase</keyword>
<gene>
    <name evidence="24" type="primary">ptsP</name>
    <name evidence="24" type="ORF">H5P30_19165</name>
</gene>
<evidence type="ECO:0000256" key="4">
    <source>
        <dbReference type="ARBA" id="ARBA00004496"/>
    </source>
</evidence>
<dbReference type="Gene3D" id="3.50.30.10">
    <property type="entry name" value="Phosphohistidine domain"/>
    <property type="match status" value="1"/>
</dbReference>
<dbReference type="InterPro" id="IPR000121">
    <property type="entry name" value="PEP_util_C"/>
</dbReference>
<dbReference type="SUPFAM" id="SSF52009">
    <property type="entry name" value="Phosphohistidine domain"/>
    <property type="match status" value="1"/>
</dbReference>
<organism evidence="24 25">
    <name type="scientific">Puniceicoccus vermicola</name>
    <dbReference type="NCBI Taxonomy" id="388746"/>
    <lineage>
        <taxon>Bacteria</taxon>
        <taxon>Pseudomonadati</taxon>
        <taxon>Verrucomicrobiota</taxon>
        <taxon>Opitutia</taxon>
        <taxon>Puniceicoccales</taxon>
        <taxon>Puniceicoccaceae</taxon>
        <taxon>Puniceicoccus</taxon>
    </lineage>
</organism>
<evidence type="ECO:0000256" key="12">
    <source>
        <dbReference type="ARBA" id="ARBA00022683"/>
    </source>
</evidence>
<comment type="function">
    <text evidence="3 17">General (non sugar-specific) component of the phosphoenolpyruvate-dependent sugar phosphotransferase system (sugar PTS). This major carbohydrate active-transport system catalyzes the phosphorylation of incoming sugar substrates concomitantly with their translocation across the cell membrane. Enzyme I transfers the phosphoryl group from phosphoenolpyruvate (PEP) to the phosphoryl carrier protein (HPr).</text>
</comment>
<dbReference type="InterPro" id="IPR015813">
    <property type="entry name" value="Pyrv/PenolPyrv_kinase-like_dom"/>
</dbReference>
<protein>
    <recommendedName>
        <fullName evidence="7 17">Phosphoenolpyruvate-protein phosphotransferase</fullName>
        <ecNumber evidence="6 17">2.7.3.9</ecNumber>
    </recommendedName>
    <alternativeName>
        <fullName evidence="16 17">Phosphotransferase system, enzyme I</fullName>
    </alternativeName>
</protein>
<comment type="caution">
    <text evidence="24">The sequence shown here is derived from an EMBL/GenBank/DDBJ whole genome shotgun (WGS) entry which is preliminary data.</text>
</comment>
<evidence type="ECO:0000256" key="18">
    <source>
        <dbReference type="PIRSR" id="PIRSR000732-1"/>
    </source>
</evidence>
<evidence type="ECO:0000256" key="7">
    <source>
        <dbReference type="ARBA" id="ARBA00016544"/>
    </source>
</evidence>
<dbReference type="PANTHER" id="PTHR46244">
    <property type="entry name" value="PHOSPHOENOLPYRUVATE-PROTEIN PHOSPHOTRANSFERASE"/>
    <property type="match status" value="1"/>
</dbReference>
<keyword evidence="15 17" id="KW-0460">Magnesium</keyword>
<dbReference type="SUPFAM" id="SSF51621">
    <property type="entry name" value="Phosphoenolpyruvate/pyruvate domain"/>
    <property type="match status" value="1"/>
</dbReference>
<comment type="similarity">
    <text evidence="5 17">Belongs to the PEP-utilizing enzyme family.</text>
</comment>
<evidence type="ECO:0000256" key="15">
    <source>
        <dbReference type="ARBA" id="ARBA00022842"/>
    </source>
</evidence>
<evidence type="ECO:0000259" key="23">
    <source>
        <dbReference type="Pfam" id="PF05524"/>
    </source>
</evidence>
<dbReference type="InterPro" id="IPR040442">
    <property type="entry name" value="Pyrv_kinase-like_dom_sf"/>
</dbReference>
<evidence type="ECO:0000256" key="20">
    <source>
        <dbReference type="PIRSR" id="PIRSR000732-3"/>
    </source>
</evidence>
<keyword evidence="25" id="KW-1185">Reference proteome</keyword>
<dbReference type="Gene3D" id="1.10.274.10">
    <property type="entry name" value="PtsI, HPr-binding domain"/>
    <property type="match status" value="1"/>
</dbReference>
<dbReference type="InterPro" id="IPR006318">
    <property type="entry name" value="PTS_EI-like"/>
</dbReference>
<keyword evidence="9 17" id="KW-0963">Cytoplasm</keyword>
<dbReference type="EC" id="2.7.3.9" evidence="6 17"/>
<evidence type="ECO:0000313" key="25">
    <source>
        <dbReference type="Proteomes" id="UP000525652"/>
    </source>
</evidence>
<evidence type="ECO:0000256" key="9">
    <source>
        <dbReference type="ARBA" id="ARBA00022490"/>
    </source>
</evidence>
<dbReference type="GO" id="GO:0016301">
    <property type="term" value="F:kinase activity"/>
    <property type="evidence" value="ECO:0007669"/>
    <property type="project" value="UniProtKB-KW"/>
</dbReference>
<dbReference type="PANTHER" id="PTHR46244:SF3">
    <property type="entry name" value="PHOSPHOENOLPYRUVATE-PROTEIN PHOSPHOTRANSFERASE"/>
    <property type="match status" value="1"/>
</dbReference>